<keyword evidence="2" id="KW-1185">Reference proteome</keyword>
<sequence>MSLELDWLGLAEGVTADNEQRITLMNVSPGAFRRESFPTNLKFAIVLFFTDDEKPERLLTEGRMVKINFEVSAPDGTGIAAGSAETRVQSKTERALPPRVQFSAELTAEFPKPDFYTISTTVTLDDEVEPRLTATRTMQVVEARRSQVTPSAEEA</sequence>
<name>A0ABQ6UFN0_9ACTN</name>
<comment type="caution">
    <text evidence="1">The sequence shown here is derived from an EMBL/GenBank/DDBJ whole genome shotgun (WGS) entry which is preliminary data.</text>
</comment>
<evidence type="ECO:0000313" key="1">
    <source>
        <dbReference type="EMBL" id="KAB1110784.1"/>
    </source>
</evidence>
<dbReference type="Proteomes" id="UP000471364">
    <property type="component" value="Unassembled WGS sequence"/>
</dbReference>
<protein>
    <submittedName>
        <fullName evidence="1">Uncharacterized protein</fullName>
    </submittedName>
</protein>
<dbReference type="RefSeq" id="WP_151013583.1">
    <property type="nucleotide sequence ID" value="NZ_CP084582.1"/>
</dbReference>
<evidence type="ECO:0000313" key="2">
    <source>
        <dbReference type="Proteomes" id="UP000471364"/>
    </source>
</evidence>
<gene>
    <name evidence="1" type="ORF">F6X54_17580</name>
</gene>
<reference evidence="1 2" key="1">
    <citation type="submission" date="2019-09" db="EMBL/GenBank/DDBJ databases">
        <title>High taxonomic diversity of Micromonospora strains isolated from Medicago sativa nodules in different geographical locations.</title>
        <authorList>
            <person name="Martinez-Hidalgo P."/>
            <person name="Flores-Felix J.D."/>
            <person name="Velazquez E."/>
            <person name="Brau L."/>
            <person name="Trujillo M.E."/>
            <person name="Martinez-Molina E."/>
        </authorList>
    </citation>
    <scope>NUCLEOTIDE SEQUENCE [LARGE SCALE GENOMIC DNA]</scope>
    <source>
        <strain evidence="1 2">ALFB5</strain>
    </source>
</reference>
<accession>A0ABQ6UFN0</accession>
<dbReference type="EMBL" id="WAAR01000075">
    <property type="protein sequence ID" value="KAB1110784.1"/>
    <property type="molecule type" value="Genomic_DNA"/>
</dbReference>
<organism evidence="1 2">
    <name type="scientific">Micromonospora aurantiaca</name>
    <name type="common">nom. illeg.</name>
    <dbReference type="NCBI Taxonomy" id="47850"/>
    <lineage>
        <taxon>Bacteria</taxon>
        <taxon>Bacillati</taxon>
        <taxon>Actinomycetota</taxon>
        <taxon>Actinomycetes</taxon>
        <taxon>Micromonosporales</taxon>
        <taxon>Micromonosporaceae</taxon>
        <taxon>Micromonospora</taxon>
    </lineage>
</organism>
<proteinExistence type="predicted"/>